<sequence>MASTPRTRREQQQQTRDALVVAARGAFAEQGYHGANLETIARDAGFSKGAVYSNFDGKADLFLAVIDANIEVAFAEGGWNVGEHYQAFEGGSDESHGEEASELIEGFALATLEFIATAARDARLREQMGKRMTILVEGYTAVAAQSRSEQDPLQLNELGALLAALDEGAALLSLGGSHAIDQRALRIGMRRLLTPGPIEESTTRVGEPALHDDALRQRLADAIRAGHAGPDAADER</sequence>
<feature type="DNA-binding region" description="H-T-H motif" evidence="4">
    <location>
        <begin position="36"/>
        <end position="55"/>
    </location>
</feature>
<dbReference type="InterPro" id="IPR001647">
    <property type="entry name" value="HTH_TetR"/>
</dbReference>
<dbReference type="Pfam" id="PF00440">
    <property type="entry name" value="TetR_N"/>
    <property type="match status" value="1"/>
</dbReference>
<evidence type="ECO:0000256" key="4">
    <source>
        <dbReference type="PROSITE-ProRule" id="PRU00335"/>
    </source>
</evidence>
<dbReference type="InterPro" id="IPR050109">
    <property type="entry name" value="HTH-type_TetR-like_transc_reg"/>
</dbReference>
<evidence type="ECO:0000256" key="2">
    <source>
        <dbReference type="ARBA" id="ARBA00023125"/>
    </source>
</evidence>
<evidence type="ECO:0000259" key="5">
    <source>
        <dbReference type="PROSITE" id="PS50977"/>
    </source>
</evidence>
<dbReference type="SUPFAM" id="SSF46689">
    <property type="entry name" value="Homeodomain-like"/>
    <property type="match status" value="1"/>
</dbReference>
<reference evidence="6 7" key="1">
    <citation type="submission" date="2019-11" db="EMBL/GenBank/DDBJ databases">
        <authorList>
            <person name="Criscuolo A."/>
        </authorList>
    </citation>
    <scope>NUCLEOTIDE SEQUENCE [LARGE SCALE GENOMIC DNA]</scope>
    <source>
        <strain evidence="6">CIP111667</strain>
    </source>
</reference>
<dbReference type="PROSITE" id="PS50977">
    <property type="entry name" value="HTH_TETR_2"/>
    <property type="match status" value="1"/>
</dbReference>
<keyword evidence="3" id="KW-0804">Transcription</keyword>
<evidence type="ECO:0000256" key="3">
    <source>
        <dbReference type="ARBA" id="ARBA00023163"/>
    </source>
</evidence>
<dbReference type="PANTHER" id="PTHR30055:SF234">
    <property type="entry name" value="HTH-TYPE TRANSCRIPTIONAL REGULATOR BETI"/>
    <property type="match status" value="1"/>
</dbReference>
<keyword evidence="7" id="KW-1185">Reference proteome</keyword>
<comment type="caution">
    <text evidence="6">The sequence shown here is derived from an EMBL/GenBank/DDBJ whole genome shotgun (WGS) entry which is preliminary data.</text>
</comment>
<gene>
    <name evidence="6" type="primary">yfiR_2</name>
    <name evidence="6" type="ORF">HALOF300_00558</name>
</gene>
<dbReference type="PANTHER" id="PTHR30055">
    <property type="entry name" value="HTH-TYPE TRANSCRIPTIONAL REGULATOR RUTR"/>
    <property type="match status" value="1"/>
</dbReference>
<keyword evidence="2 4" id="KW-0238">DNA-binding</keyword>
<evidence type="ECO:0000256" key="1">
    <source>
        <dbReference type="ARBA" id="ARBA00023015"/>
    </source>
</evidence>
<dbReference type="GO" id="GO:0000976">
    <property type="term" value="F:transcription cis-regulatory region binding"/>
    <property type="evidence" value="ECO:0007669"/>
    <property type="project" value="TreeGrafter"/>
</dbReference>
<name>A0A7M4DEL8_9MICO</name>
<dbReference type="Proteomes" id="UP000419743">
    <property type="component" value="Unassembled WGS sequence"/>
</dbReference>
<dbReference type="EMBL" id="CACRYJ010000008">
    <property type="protein sequence ID" value="VZO35361.1"/>
    <property type="molecule type" value="Genomic_DNA"/>
</dbReference>
<dbReference type="GO" id="GO:0003700">
    <property type="term" value="F:DNA-binding transcription factor activity"/>
    <property type="evidence" value="ECO:0007669"/>
    <property type="project" value="TreeGrafter"/>
</dbReference>
<dbReference type="RefSeq" id="WP_156739127.1">
    <property type="nucleotide sequence ID" value="NZ_CACRYJ010000008.1"/>
</dbReference>
<feature type="domain" description="HTH tetR-type" evidence="5">
    <location>
        <begin position="13"/>
        <end position="73"/>
    </location>
</feature>
<keyword evidence="1" id="KW-0805">Transcription regulation</keyword>
<organism evidence="6 7">
    <name type="scientific">Occultella aeris</name>
    <dbReference type="NCBI Taxonomy" id="2761496"/>
    <lineage>
        <taxon>Bacteria</taxon>
        <taxon>Bacillati</taxon>
        <taxon>Actinomycetota</taxon>
        <taxon>Actinomycetes</taxon>
        <taxon>Micrococcales</taxon>
        <taxon>Ruaniaceae</taxon>
        <taxon>Occultella</taxon>
    </lineage>
</organism>
<dbReference type="AlphaFoldDB" id="A0A7M4DEL8"/>
<dbReference type="PRINTS" id="PR00455">
    <property type="entry name" value="HTHTETR"/>
</dbReference>
<accession>A0A7M4DEL8</accession>
<dbReference type="Gene3D" id="1.10.357.10">
    <property type="entry name" value="Tetracycline Repressor, domain 2"/>
    <property type="match status" value="1"/>
</dbReference>
<evidence type="ECO:0000313" key="6">
    <source>
        <dbReference type="EMBL" id="VZO35361.1"/>
    </source>
</evidence>
<evidence type="ECO:0000313" key="7">
    <source>
        <dbReference type="Proteomes" id="UP000419743"/>
    </source>
</evidence>
<protein>
    <submittedName>
        <fullName evidence="6">Putative HTH-type transcriptional regulator YfiR</fullName>
    </submittedName>
</protein>
<proteinExistence type="predicted"/>
<dbReference type="InterPro" id="IPR009057">
    <property type="entry name" value="Homeodomain-like_sf"/>
</dbReference>